<evidence type="ECO:0000313" key="17">
    <source>
        <dbReference type="Proteomes" id="UP000488956"/>
    </source>
</evidence>
<dbReference type="Proteomes" id="UP000476176">
    <property type="component" value="Unassembled WGS sequence"/>
</dbReference>
<organism evidence="8 13">
    <name type="scientific">Phytophthora fragariae</name>
    <dbReference type="NCBI Taxonomy" id="53985"/>
    <lineage>
        <taxon>Eukaryota</taxon>
        <taxon>Sar</taxon>
        <taxon>Stramenopiles</taxon>
        <taxon>Oomycota</taxon>
        <taxon>Peronosporomycetes</taxon>
        <taxon>Peronosporales</taxon>
        <taxon>Peronosporaceae</taxon>
        <taxon>Phytophthora</taxon>
    </lineage>
</organism>
<dbReference type="EMBL" id="QXFX01000027">
    <property type="protein sequence ID" value="KAE9137901.1"/>
    <property type="molecule type" value="Genomic_DNA"/>
</dbReference>
<dbReference type="EMBL" id="QXGC01000108">
    <property type="protein sequence ID" value="KAE9249365.1"/>
    <property type="molecule type" value="Genomic_DNA"/>
</dbReference>
<evidence type="ECO:0000313" key="12">
    <source>
        <dbReference type="Proteomes" id="UP000437068"/>
    </source>
</evidence>
<evidence type="ECO:0000313" key="2">
    <source>
        <dbReference type="EMBL" id="KAE8948993.1"/>
    </source>
</evidence>
<keyword evidence="11" id="KW-1185">Reference proteome</keyword>
<protein>
    <submittedName>
        <fullName evidence="8">Uncharacterized protein</fullName>
    </submittedName>
</protein>
<evidence type="ECO:0000313" key="13">
    <source>
        <dbReference type="Proteomes" id="UP000440367"/>
    </source>
</evidence>
<feature type="transmembrane region" description="Helical" evidence="1">
    <location>
        <begin position="33"/>
        <end position="59"/>
    </location>
</feature>
<accession>A0A6A4AC07</accession>
<dbReference type="EMBL" id="QXGF01000033">
    <property type="protein sequence ID" value="KAE8948993.1"/>
    <property type="molecule type" value="Genomic_DNA"/>
</dbReference>
<dbReference type="Proteomes" id="UP000440367">
    <property type="component" value="Unassembled WGS sequence"/>
</dbReference>
<dbReference type="EMBL" id="QXGE01000029">
    <property type="protein sequence ID" value="KAE9328748.1"/>
    <property type="molecule type" value="Genomic_DNA"/>
</dbReference>
<dbReference type="Proteomes" id="UP000429523">
    <property type="component" value="Unassembled WGS sequence"/>
</dbReference>
<evidence type="ECO:0000313" key="14">
    <source>
        <dbReference type="Proteomes" id="UP000440732"/>
    </source>
</evidence>
<proteinExistence type="predicted"/>
<evidence type="ECO:0000313" key="9">
    <source>
        <dbReference type="EMBL" id="KAE9328748.1"/>
    </source>
</evidence>
<keyword evidence="1" id="KW-0812">Transmembrane</keyword>
<dbReference type="Proteomes" id="UP000437068">
    <property type="component" value="Unassembled WGS sequence"/>
</dbReference>
<evidence type="ECO:0000313" key="8">
    <source>
        <dbReference type="EMBL" id="KAE9256689.1"/>
    </source>
</evidence>
<evidence type="ECO:0000313" key="4">
    <source>
        <dbReference type="EMBL" id="KAE9138698.1"/>
    </source>
</evidence>
<evidence type="ECO:0000313" key="5">
    <source>
        <dbReference type="EMBL" id="KAE9152904.1"/>
    </source>
</evidence>
<dbReference type="EMBL" id="QXGD01000042">
    <property type="protein sequence ID" value="KAE9256689.1"/>
    <property type="molecule type" value="Genomic_DNA"/>
</dbReference>
<evidence type="ECO:0000313" key="6">
    <source>
        <dbReference type="EMBL" id="KAE9235351.1"/>
    </source>
</evidence>
<comment type="caution">
    <text evidence="8">The sequence shown here is derived from an EMBL/GenBank/DDBJ whole genome shotgun (WGS) entry which is preliminary data.</text>
</comment>
<dbReference type="EMBL" id="QXGB01000037">
    <property type="protein sequence ID" value="KAE9235351.1"/>
    <property type="molecule type" value="Genomic_DNA"/>
</dbReference>
<evidence type="ECO:0000256" key="1">
    <source>
        <dbReference type="SAM" id="Phobius"/>
    </source>
</evidence>
<evidence type="ECO:0000313" key="7">
    <source>
        <dbReference type="EMBL" id="KAE9249365.1"/>
    </source>
</evidence>
<name>A0A6A4AC07_9STRA</name>
<keyword evidence="1" id="KW-1133">Transmembrane helix</keyword>
<gene>
    <name evidence="9" type="ORF">PF001_g1256</name>
    <name evidence="8" type="ORF">PF002_g1739</name>
    <name evidence="7" type="ORF">PF004_g3435</name>
    <name evidence="6" type="ORF">PF005_g1516</name>
    <name evidence="5" type="ORF">PF006_g2935</name>
    <name evidence="4" type="ORF">PF007_g1306</name>
    <name evidence="2" type="ORF">PF009_g1427</name>
    <name evidence="3" type="ORF">PF010_g1139</name>
</gene>
<dbReference type="EMBL" id="QXGA01000088">
    <property type="protein sequence ID" value="KAE9152904.1"/>
    <property type="molecule type" value="Genomic_DNA"/>
</dbReference>
<dbReference type="Proteomes" id="UP000433483">
    <property type="component" value="Unassembled WGS sequence"/>
</dbReference>
<evidence type="ECO:0000313" key="3">
    <source>
        <dbReference type="EMBL" id="KAE9137901.1"/>
    </source>
</evidence>
<dbReference type="Proteomes" id="UP000488956">
    <property type="component" value="Unassembled WGS sequence"/>
</dbReference>
<dbReference type="Proteomes" id="UP000441208">
    <property type="component" value="Unassembled WGS sequence"/>
</dbReference>
<dbReference type="EMBL" id="QXFZ01000030">
    <property type="protein sequence ID" value="KAE9138698.1"/>
    <property type="molecule type" value="Genomic_DNA"/>
</dbReference>
<dbReference type="Proteomes" id="UP000440732">
    <property type="component" value="Unassembled WGS sequence"/>
</dbReference>
<evidence type="ECO:0000313" key="15">
    <source>
        <dbReference type="Proteomes" id="UP000441208"/>
    </source>
</evidence>
<keyword evidence="1" id="KW-0472">Membrane</keyword>
<evidence type="ECO:0000313" key="16">
    <source>
        <dbReference type="Proteomes" id="UP000476176"/>
    </source>
</evidence>
<dbReference type="AlphaFoldDB" id="A0A6A4AC07"/>
<sequence length="104" mass="11896">MPSWWIREEPPPLSDEHLWPLRGLRLFGSLTNVMVNLLTLVAALNGTSCSVGPFYVYYWPMKIEPPIQRGERLQLADQLEACILDPARTAPQLRAVLDPAWMCY</sequence>
<reference evidence="10 11" key="1">
    <citation type="submission" date="2018-08" db="EMBL/GenBank/DDBJ databases">
        <title>Genomic investigation of the strawberry pathogen Phytophthora fragariae indicates pathogenicity is determined by transcriptional variation in three key races.</title>
        <authorList>
            <person name="Adams T.M."/>
            <person name="Armitage A.D."/>
            <person name="Sobczyk M.K."/>
            <person name="Bates H.J."/>
            <person name="Dunwell J.M."/>
            <person name="Nellist C.F."/>
            <person name="Harrison R.J."/>
        </authorList>
    </citation>
    <scope>NUCLEOTIDE SEQUENCE [LARGE SCALE GENOMIC DNA]</scope>
    <source>
        <strain evidence="9 12">A4</strain>
        <strain evidence="8 13">BC-1</strain>
        <strain evidence="7 16">BC-23</strain>
        <strain evidence="6 11">NOV-27</strain>
        <strain evidence="5 14">NOV-5</strain>
        <strain evidence="4 15">NOV-71</strain>
        <strain evidence="2 10">NOV-9</strain>
        <strain evidence="3 17">ONT-3</strain>
    </source>
</reference>
<evidence type="ECO:0000313" key="11">
    <source>
        <dbReference type="Proteomes" id="UP000433483"/>
    </source>
</evidence>
<evidence type="ECO:0000313" key="10">
    <source>
        <dbReference type="Proteomes" id="UP000429523"/>
    </source>
</evidence>